<gene>
    <name evidence="3" type="ORF">H9846_05825</name>
</gene>
<reference evidence="3" key="1">
    <citation type="journal article" date="2021" name="PeerJ">
        <title>Extensive microbial diversity within the chicken gut microbiome revealed by metagenomics and culture.</title>
        <authorList>
            <person name="Gilroy R."/>
            <person name="Ravi A."/>
            <person name="Getino M."/>
            <person name="Pursley I."/>
            <person name="Horton D.L."/>
            <person name="Alikhan N.F."/>
            <person name="Baker D."/>
            <person name="Gharbi K."/>
            <person name="Hall N."/>
            <person name="Watson M."/>
            <person name="Adriaenssens E.M."/>
            <person name="Foster-Nyarko E."/>
            <person name="Jarju S."/>
            <person name="Secka A."/>
            <person name="Antonio M."/>
            <person name="Oren A."/>
            <person name="Chaudhuri R.R."/>
            <person name="La Ragione R."/>
            <person name="Hildebrand F."/>
            <person name="Pallen M.J."/>
        </authorList>
    </citation>
    <scope>NUCLEOTIDE SEQUENCE</scope>
    <source>
        <strain evidence="3">ChiHecec2B26-7398</strain>
    </source>
</reference>
<evidence type="ECO:0000259" key="2">
    <source>
        <dbReference type="Pfam" id="PF22725"/>
    </source>
</evidence>
<dbReference type="InterPro" id="IPR055170">
    <property type="entry name" value="GFO_IDH_MocA-like_dom"/>
</dbReference>
<dbReference type="Gene3D" id="3.40.50.720">
    <property type="entry name" value="NAD(P)-binding Rossmann-like Domain"/>
    <property type="match status" value="1"/>
</dbReference>
<name>A0A9D2BVD2_9FIRM</name>
<feature type="domain" description="Gfo/Idh/MocA-like oxidoreductase N-terminal" evidence="1">
    <location>
        <begin position="6"/>
        <end position="104"/>
    </location>
</feature>
<organism evidence="3 4">
    <name type="scientific">Candidatus Gemmiger excrementipullorum</name>
    <dbReference type="NCBI Taxonomy" id="2838610"/>
    <lineage>
        <taxon>Bacteria</taxon>
        <taxon>Bacillati</taxon>
        <taxon>Bacillota</taxon>
        <taxon>Clostridia</taxon>
        <taxon>Eubacteriales</taxon>
        <taxon>Gemmiger</taxon>
    </lineage>
</organism>
<dbReference type="EMBL" id="DXEI01000084">
    <property type="protein sequence ID" value="HIX94957.1"/>
    <property type="molecule type" value="Genomic_DNA"/>
</dbReference>
<protein>
    <submittedName>
        <fullName evidence="3">Gfo/Idh/MocA family oxidoreductase</fullName>
    </submittedName>
</protein>
<evidence type="ECO:0000313" key="4">
    <source>
        <dbReference type="Proteomes" id="UP000886751"/>
    </source>
</evidence>
<dbReference type="Proteomes" id="UP000886751">
    <property type="component" value="Unassembled WGS sequence"/>
</dbReference>
<evidence type="ECO:0000259" key="1">
    <source>
        <dbReference type="Pfam" id="PF01408"/>
    </source>
</evidence>
<dbReference type="GO" id="GO:0000166">
    <property type="term" value="F:nucleotide binding"/>
    <property type="evidence" value="ECO:0007669"/>
    <property type="project" value="InterPro"/>
</dbReference>
<comment type="caution">
    <text evidence="3">The sequence shown here is derived from an EMBL/GenBank/DDBJ whole genome shotgun (WGS) entry which is preliminary data.</text>
</comment>
<proteinExistence type="predicted"/>
<dbReference type="AlphaFoldDB" id="A0A9D2BVD2"/>
<feature type="domain" description="GFO/IDH/MocA-like oxidoreductase" evidence="2">
    <location>
        <begin position="135"/>
        <end position="257"/>
    </location>
</feature>
<dbReference type="InterPro" id="IPR000683">
    <property type="entry name" value="Gfo/Idh/MocA-like_OxRdtase_N"/>
</dbReference>
<dbReference type="Pfam" id="PF01408">
    <property type="entry name" value="GFO_IDH_MocA"/>
    <property type="match status" value="1"/>
</dbReference>
<reference evidence="3" key="2">
    <citation type="submission" date="2021-04" db="EMBL/GenBank/DDBJ databases">
        <authorList>
            <person name="Gilroy R."/>
        </authorList>
    </citation>
    <scope>NUCLEOTIDE SEQUENCE</scope>
    <source>
        <strain evidence="3">ChiHecec2B26-7398</strain>
    </source>
</reference>
<evidence type="ECO:0000313" key="3">
    <source>
        <dbReference type="EMBL" id="HIX94957.1"/>
    </source>
</evidence>
<dbReference type="Pfam" id="PF22725">
    <property type="entry name" value="GFO_IDH_MocA_C3"/>
    <property type="match status" value="1"/>
</dbReference>
<dbReference type="InterPro" id="IPR036291">
    <property type="entry name" value="NAD(P)-bd_dom_sf"/>
</dbReference>
<sequence length="320" mass="35134">MPTLTALFVGLGSIGTRHLNNLHALCQQRGVTLRADALRSDLARPLRPGAAERLHAQFTGPDDPAALARYDLAFITNPTSLHAEALASLRGRAGALFIEKPIFAAEQTDTDLSALLPPGQKAYVAAPMRWCGTMLALKERLAAGVDGRPYCARVLCSSYLPDWRPGVDYRTVYSARKALGGGVTIDLIHEWDYLVDLFGAPQTLYNLKGQYSELEVDSDDVSLYIARWPHMLGEVHLDYFGRGYRRSIELFTPAGSLVADFGAGTLTLPDGAVQHCEEDVNARYLREMAYFLDYAQSAETQSCNPPELALQVLKLTLGEF</sequence>
<dbReference type="SUPFAM" id="SSF51735">
    <property type="entry name" value="NAD(P)-binding Rossmann-fold domains"/>
    <property type="match status" value="1"/>
</dbReference>
<dbReference type="SUPFAM" id="SSF55347">
    <property type="entry name" value="Glyceraldehyde-3-phosphate dehydrogenase-like, C-terminal domain"/>
    <property type="match status" value="1"/>
</dbReference>
<dbReference type="Gene3D" id="3.30.360.10">
    <property type="entry name" value="Dihydrodipicolinate Reductase, domain 2"/>
    <property type="match status" value="1"/>
</dbReference>
<accession>A0A9D2BVD2</accession>